<name>A0A392MTI8_9FABA</name>
<dbReference type="AlphaFoldDB" id="A0A392MTI8"/>
<accession>A0A392MTI8</accession>
<keyword evidence="1" id="KW-0472">Membrane</keyword>
<feature type="transmembrane region" description="Helical" evidence="1">
    <location>
        <begin position="59"/>
        <end position="82"/>
    </location>
</feature>
<proteinExistence type="predicted"/>
<protein>
    <submittedName>
        <fullName evidence="2">Uncharacterized protein</fullName>
    </submittedName>
</protein>
<evidence type="ECO:0000256" key="1">
    <source>
        <dbReference type="SAM" id="Phobius"/>
    </source>
</evidence>
<evidence type="ECO:0000313" key="3">
    <source>
        <dbReference type="Proteomes" id="UP000265520"/>
    </source>
</evidence>
<keyword evidence="1" id="KW-1133">Transmembrane helix</keyword>
<sequence>MSCAAMKSAELCSICSGVFPDLSGRTDPGFSKFGIGALLEYCFTRSVQRSVADVVSSRGLLPSVFFVVPFPFWWILVFLYSFSEHLLLIVDVTLCTGQ</sequence>
<keyword evidence="3" id="KW-1185">Reference proteome</keyword>
<comment type="caution">
    <text evidence="2">The sequence shown here is derived from an EMBL/GenBank/DDBJ whole genome shotgun (WGS) entry which is preliminary data.</text>
</comment>
<gene>
    <name evidence="2" type="ORF">A2U01_0011259</name>
</gene>
<evidence type="ECO:0000313" key="2">
    <source>
        <dbReference type="EMBL" id="MCH90345.1"/>
    </source>
</evidence>
<dbReference type="Proteomes" id="UP000265520">
    <property type="component" value="Unassembled WGS sequence"/>
</dbReference>
<dbReference type="EMBL" id="LXQA010018109">
    <property type="protein sequence ID" value="MCH90345.1"/>
    <property type="molecule type" value="Genomic_DNA"/>
</dbReference>
<keyword evidence="1" id="KW-0812">Transmembrane</keyword>
<organism evidence="2 3">
    <name type="scientific">Trifolium medium</name>
    <dbReference type="NCBI Taxonomy" id="97028"/>
    <lineage>
        <taxon>Eukaryota</taxon>
        <taxon>Viridiplantae</taxon>
        <taxon>Streptophyta</taxon>
        <taxon>Embryophyta</taxon>
        <taxon>Tracheophyta</taxon>
        <taxon>Spermatophyta</taxon>
        <taxon>Magnoliopsida</taxon>
        <taxon>eudicotyledons</taxon>
        <taxon>Gunneridae</taxon>
        <taxon>Pentapetalae</taxon>
        <taxon>rosids</taxon>
        <taxon>fabids</taxon>
        <taxon>Fabales</taxon>
        <taxon>Fabaceae</taxon>
        <taxon>Papilionoideae</taxon>
        <taxon>50 kb inversion clade</taxon>
        <taxon>NPAAA clade</taxon>
        <taxon>Hologalegina</taxon>
        <taxon>IRL clade</taxon>
        <taxon>Trifolieae</taxon>
        <taxon>Trifolium</taxon>
    </lineage>
</organism>
<reference evidence="2 3" key="1">
    <citation type="journal article" date="2018" name="Front. Plant Sci.">
        <title>Red Clover (Trifolium pratense) and Zigzag Clover (T. medium) - A Picture of Genomic Similarities and Differences.</title>
        <authorList>
            <person name="Dluhosova J."/>
            <person name="Istvanek J."/>
            <person name="Nedelnik J."/>
            <person name="Repkova J."/>
        </authorList>
    </citation>
    <scope>NUCLEOTIDE SEQUENCE [LARGE SCALE GENOMIC DNA]</scope>
    <source>
        <strain evidence="3">cv. 10/8</strain>
        <tissue evidence="2">Leaf</tissue>
    </source>
</reference>